<feature type="compositionally biased region" description="Polar residues" evidence="8">
    <location>
        <begin position="408"/>
        <end position="418"/>
    </location>
</feature>
<feature type="transmembrane region" description="Helical" evidence="9">
    <location>
        <begin position="104"/>
        <end position="123"/>
    </location>
</feature>
<dbReference type="SUPFAM" id="SSF103481">
    <property type="entry name" value="Multidrug resistance efflux transporter EmrE"/>
    <property type="match status" value="1"/>
</dbReference>
<comment type="caution">
    <text evidence="10">The sequence shown here is derived from an EMBL/GenBank/DDBJ whole genome shotgun (WGS) entry which is preliminary data.</text>
</comment>
<evidence type="ECO:0000256" key="6">
    <source>
        <dbReference type="ARBA" id="ARBA00023136"/>
    </source>
</evidence>
<sequence length="1183" mass="124411">MAESSSALPPFPSPSPSPSPEAPEKTTGGLWYVGAIINVVGSVSINLGMNLMKLGHTKRAQLDMPEEEKPPIRKFKTWLIGIIVFITGNILNFVSFAFAAQSLLAALGSLQLVCNVFFAYFVNHEAVTKLIILSTCCIIGGCVLLVVFGNQSSETYTVDQLIHFYTLPAYVVYLVMMAVFVFGFYVLYLHSKKVCRKRGERGLWYGFMLVSYAIFSALLGSQSVLFGKSISVILRTTFTESNQLGNWYTWVVLPLFTFTALFWVTRLNKGLRMFPAMIIVPLLQIAWTLFSIVSGMLYFQEYKGFTTLKAIMFPVGVLIVFIGVFILTSGGRAPPEEEEKEEVGETPEDGQRPPKVSMYDNAMYSARSDMDGHPVDTPYGPHTQSKMSLGQTLRFTSTWAPPSVAVSPGSNLNRTLVPSDTLRRQPRLTGPSDLNATDITNRTEDLTPTTSVAGEQQHQPGGGGGGGQGGWGNRTYDRNSTLNRTAQSTMSKISETSMVSTMRKGLKSVGSALTSDMGLNMSGFKLAVGLGDSNLAGVSLFTMPALDFTATTRRKTERTEHRSSRIGTRNTEISILSALPRSRFYKGDPDNLTVIREASGAPPTSVPHSPGVGPSPTDSSQLPASSLDSINAAAAATAATGRVGSTTSTQIPDVGRSTSTSQPREHPPAFSGRVPPDQPLTEAAMMNLLPVPSFLDSRSTPLATSPAEGGEQPQQQQQQQASGSVSASEAPKGPPPGRTGQNTQAAGPPVWTTGAIGSGGSQPGSGQRAQRSRRPSALPESGQRIAPPCAAGLGGLAGAASGLHPGYDSDAYPSARTSPPLQPYRSGGGGDADGGGIGGAASYDGPVAAGAVGPGVLRAPRASLPKPGSFGAILPEGVPLSTANSVVIHESGAATPPEGLVGMGGIGMSAGMGQQHQQQLPRPYGQHGGELWPGGSVTQGGGIVQLPQSQSQSRTQLQSGWRHSRASQLPQTQQNSLQLQQASLLQQQFQQQFQQQQPLPQQQSVQSLHQQQQAPQQIPLSLLHRTTAPPAGTVRLPALHLMIPGLPVSPPQPQTALTAASTGGMGTPYLQHGPSSLSYAQMLTGQGVFTEPGALVLQQNAMSGPVGGSVSLGGAGPAGAGLTAVRLHGRSQAPHGSLSVSRSWAGLSAGGAGGVGTAVARRSPLRGALVQQMQRPLQPWQQH</sequence>
<feature type="region of interest" description="Disordered" evidence="8">
    <location>
        <begin position="594"/>
        <end position="624"/>
    </location>
</feature>
<dbReference type="AlphaFoldDB" id="A0A8J4EZR1"/>
<feature type="compositionally biased region" description="Low complexity" evidence="8">
    <location>
        <begin position="705"/>
        <end position="730"/>
    </location>
</feature>
<keyword evidence="5 9" id="KW-1133">Transmembrane helix</keyword>
<feature type="region of interest" description="Disordered" evidence="8">
    <location>
        <begin position="405"/>
        <end position="499"/>
    </location>
</feature>
<dbReference type="InterPro" id="IPR008521">
    <property type="entry name" value="Mg_trans_NIPA"/>
</dbReference>
<dbReference type="Proteomes" id="UP000747399">
    <property type="component" value="Unassembled WGS sequence"/>
</dbReference>
<feature type="transmembrane region" description="Helical" evidence="9">
    <location>
        <begin position="29"/>
        <end position="49"/>
    </location>
</feature>
<organism evidence="10 11">
    <name type="scientific">Volvox africanus</name>
    <dbReference type="NCBI Taxonomy" id="51714"/>
    <lineage>
        <taxon>Eukaryota</taxon>
        <taxon>Viridiplantae</taxon>
        <taxon>Chlorophyta</taxon>
        <taxon>core chlorophytes</taxon>
        <taxon>Chlorophyceae</taxon>
        <taxon>CS clade</taxon>
        <taxon>Chlamydomonadales</taxon>
        <taxon>Volvocaceae</taxon>
        <taxon>Volvox</taxon>
    </lineage>
</organism>
<evidence type="ECO:0000256" key="5">
    <source>
        <dbReference type="ARBA" id="ARBA00022989"/>
    </source>
</evidence>
<dbReference type="Pfam" id="PF05653">
    <property type="entry name" value="Mg_trans_NIPA"/>
    <property type="match status" value="1"/>
</dbReference>
<feature type="compositionally biased region" description="Low complexity" evidence="8">
    <location>
        <begin position="638"/>
        <end position="649"/>
    </location>
</feature>
<proteinExistence type="inferred from homology"/>
<gene>
    <name evidence="10" type="ORF">Vafri_10566</name>
</gene>
<evidence type="ECO:0000256" key="9">
    <source>
        <dbReference type="SAM" id="Phobius"/>
    </source>
</evidence>
<feature type="region of interest" description="Disordered" evidence="8">
    <location>
        <begin position="914"/>
        <end position="974"/>
    </location>
</feature>
<dbReference type="EMBL" id="BNCO01000019">
    <property type="protein sequence ID" value="GIL54885.1"/>
    <property type="molecule type" value="Genomic_DNA"/>
</dbReference>
<evidence type="ECO:0000256" key="4">
    <source>
        <dbReference type="ARBA" id="ARBA00022692"/>
    </source>
</evidence>
<feature type="compositionally biased region" description="Low complexity" evidence="8">
    <location>
        <begin position="945"/>
        <end position="959"/>
    </location>
</feature>
<feature type="compositionally biased region" description="Gly residues" evidence="8">
    <location>
        <begin position="460"/>
        <end position="472"/>
    </location>
</feature>
<reference evidence="10" key="1">
    <citation type="journal article" date="2021" name="Proc. Natl. Acad. Sci. U.S.A.">
        <title>Three genomes in the algal genus Volvox reveal the fate of a haploid sex-determining region after a transition to homothallism.</title>
        <authorList>
            <person name="Yamamoto K."/>
            <person name="Hamaji T."/>
            <person name="Kawai-Toyooka H."/>
            <person name="Matsuzaki R."/>
            <person name="Takahashi F."/>
            <person name="Nishimura Y."/>
            <person name="Kawachi M."/>
            <person name="Noguchi H."/>
            <person name="Minakuchi Y."/>
            <person name="Umen J.G."/>
            <person name="Toyoda A."/>
            <person name="Nozaki H."/>
        </authorList>
    </citation>
    <scope>NUCLEOTIDE SEQUENCE</scope>
    <source>
        <strain evidence="10">NIES-3780</strain>
    </source>
</reference>
<feature type="transmembrane region" description="Helical" evidence="9">
    <location>
        <begin position="276"/>
        <end position="299"/>
    </location>
</feature>
<evidence type="ECO:0000256" key="7">
    <source>
        <dbReference type="ARBA" id="ARBA00025284"/>
    </source>
</evidence>
<feature type="region of interest" description="Disordered" evidence="8">
    <location>
        <begin position="1"/>
        <end position="24"/>
    </location>
</feature>
<feature type="region of interest" description="Disordered" evidence="8">
    <location>
        <begin position="807"/>
        <end position="838"/>
    </location>
</feature>
<dbReference type="InterPro" id="IPR037185">
    <property type="entry name" value="EmrE-like"/>
</dbReference>
<evidence type="ECO:0000256" key="1">
    <source>
        <dbReference type="ARBA" id="ARBA00004141"/>
    </source>
</evidence>
<keyword evidence="11" id="KW-1185">Reference proteome</keyword>
<feature type="compositionally biased region" description="Gly residues" evidence="8">
    <location>
        <begin position="826"/>
        <end position="838"/>
    </location>
</feature>
<comment type="similarity">
    <text evidence="3">Belongs to the NIPA (TC 2.A.7) family.</text>
</comment>
<feature type="region of interest" description="Disordered" evidence="8">
    <location>
        <begin position="638"/>
        <end position="679"/>
    </location>
</feature>
<feature type="compositionally biased region" description="Gly residues" evidence="8">
    <location>
        <begin position="926"/>
        <end position="943"/>
    </location>
</feature>
<feature type="transmembrane region" description="Helical" evidence="9">
    <location>
        <begin position="78"/>
        <end position="98"/>
    </location>
</feature>
<evidence type="ECO:0000256" key="3">
    <source>
        <dbReference type="ARBA" id="ARBA00007001"/>
    </source>
</evidence>
<feature type="transmembrane region" description="Helical" evidence="9">
    <location>
        <begin position="247"/>
        <end position="264"/>
    </location>
</feature>
<feature type="region of interest" description="Disordered" evidence="8">
    <location>
        <begin position="693"/>
        <end position="789"/>
    </location>
</feature>
<feature type="compositionally biased region" description="Polar residues" evidence="8">
    <location>
        <begin position="478"/>
        <end position="499"/>
    </location>
</feature>
<keyword evidence="4 9" id="KW-0812">Transmembrane</keyword>
<dbReference type="GO" id="GO:0015095">
    <property type="term" value="F:magnesium ion transmembrane transporter activity"/>
    <property type="evidence" value="ECO:0007669"/>
    <property type="project" value="InterPro"/>
</dbReference>
<dbReference type="PANTHER" id="PTHR12570:SF9">
    <property type="entry name" value="MAGNESIUM TRANSPORTER NIPA8-RELATED"/>
    <property type="match status" value="1"/>
</dbReference>
<feature type="transmembrane region" description="Helical" evidence="9">
    <location>
        <begin position="170"/>
        <end position="190"/>
    </location>
</feature>
<comment type="subcellular location">
    <subcellularLocation>
        <location evidence="2">Early endosome</location>
    </subcellularLocation>
    <subcellularLocation>
        <location evidence="1">Membrane</location>
        <topology evidence="1">Multi-pass membrane protein</topology>
    </subcellularLocation>
</comment>
<evidence type="ECO:0000256" key="8">
    <source>
        <dbReference type="SAM" id="MobiDB-lite"/>
    </source>
</evidence>
<keyword evidence="6 9" id="KW-0472">Membrane</keyword>
<feature type="region of interest" description="Disordered" evidence="8">
    <location>
        <begin position="332"/>
        <end position="357"/>
    </location>
</feature>
<dbReference type="PANTHER" id="PTHR12570">
    <property type="match status" value="1"/>
</dbReference>
<dbReference type="GO" id="GO:0016020">
    <property type="term" value="C:membrane"/>
    <property type="evidence" value="ECO:0007669"/>
    <property type="project" value="UniProtKB-SubCell"/>
</dbReference>
<feature type="transmembrane region" description="Helical" evidence="9">
    <location>
        <begin position="130"/>
        <end position="150"/>
    </location>
</feature>
<feature type="compositionally biased region" description="Acidic residues" evidence="8">
    <location>
        <begin position="336"/>
        <end position="348"/>
    </location>
</feature>
<name>A0A8J4EZR1_9CHLO</name>
<evidence type="ECO:0000313" key="10">
    <source>
        <dbReference type="EMBL" id="GIL54885.1"/>
    </source>
</evidence>
<accession>A0A8J4EZR1</accession>
<feature type="compositionally biased region" description="Pro residues" evidence="8">
    <location>
        <begin position="9"/>
        <end position="21"/>
    </location>
</feature>
<feature type="transmembrane region" description="Helical" evidence="9">
    <location>
        <begin position="311"/>
        <end position="330"/>
    </location>
</feature>
<feature type="compositionally biased region" description="Polar residues" evidence="8">
    <location>
        <begin position="432"/>
        <end position="453"/>
    </location>
</feature>
<evidence type="ECO:0000256" key="2">
    <source>
        <dbReference type="ARBA" id="ARBA00004412"/>
    </source>
</evidence>
<evidence type="ECO:0008006" key="12">
    <source>
        <dbReference type="Google" id="ProtNLM"/>
    </source>
</evidence>
<protein>
    <recommendedName>
        <fullName evidence="12">Magnesium transporter</fullName>
    </recommendedName>
</protein>
<feature type="compositionally biased region" description="Low complexity" evidence="8">
    <location>
        <begin position="602"/>
        <end position="617"/>
    </location>
</feature>
<evidence type="ECO:0000313" key="11">
    <source>
        <dbReference type="Proteomes" id="UP000747399"/>
    </source>
</evidence>
<dbReference type="GO" id="GO:0005769">
    <property type="term" value="C:early endosome"/>
    <property type="evidence" value="ECO:0007669"/>
    <property type="project" value="UniProtKB-SubCell"/>
</dbReference>
<comment type="function">
    <text evidence="7">Acts as a Mg(2+) transporter. Can also transport other divalent cations such as Fe(2+), Sr(2+), Ba(2+), Mn(2+) and Co(2+) but to a much less extent than Mg(2+).</text>
</comment>